<accession>A0A0U2UK11</accession>
<name>A0A0U2UK11_9BACL</name>
<dbReference type="Proteomes" id="UP000061660">
    <property type="component" value="Chromosome"/>
</dbReference>
<dbReference type="PATRIC" id="fig|162209.4.peg.2011"/>
<dbReference type="RefSeq" id="WP_062408581.1">
    <property type="nucleotide sequence ID" value="NZ_CP013652.1"/>
</dbReference>
<reference evidence="1 2" key="2">
    <citation type="journal article" date="2016" name="Genome Announc.">
        <title>Complete Genome Sequences of Two Interactive Moderate Thermophiles, Paenibacillus napthalenovorans 32O-Y and Paenibacillus sp. 32O-W.</title>
        <authorList>
            <person name="Butler R.R.III."/>
            <person name="Wang J."/>
            <person name="Stark B.C."/>
            <person name="Pombert J.F."/>
        </authorList>
    </citation>
    <scope>NUCLEOTIDE SEQUENCE [LARGE SCALE GENOMIC DNA]</scope>
    <source>
        <strain evidence="1 2">32O-Y</strain>
    </source>
</reference>
<evidence type="ECO:0000313" key="1">
    <source>
        <dbReference type="EMBL" id="ALS22273.1"/>
    </source>
</evidence>
<dbReference type="EMBL" id="CP013652">
    <property type="protein sequence ID" value="ALS22273.1"/>
    <property type="molecule type" value="Genomic_DNA"/>
</dbReference>
<protein>
    <submittedName>
        <fullName evidence="1">Uncharacterized protein</fullName>
    </submittedName>
</protein>
<evidence type="ECO:0000313" key="2">
    <source>
        <dbReference type="Proteomes" id="UP000061660"/>
    </source>
</evidence>
<gene>
    <name evidence="1" type="ORF">IJ22_18990</name>
</gene>
<dbReference type="AlphaFoldDB" id="A0A0U2UK11"/>
<sequence>MYRFKLMDKSGKLYDKVFAIIDKHAFLFKISSDNEYQDNDGYVIEFNSLPAGAYEEIIKLKGIIEL</sequence>
<dbReference type="STRING" id="162209.IJ22_18990"/>
<reference evidence="2" key="1">
    <citation type="submission" date="2015-12" db="EMBL/GenBank/DDBJ databases">
        <title>Complete genome sequences of two moderately thermophilic Paenibacillus species.</title>
        <authorList>
            <person name="Butler R.III."/>
            <person name="Wang J."/>
            <person name="Stark B.C."/>
            <person name="Pombert J.-F."/>
        </authorList>
    </citation>
    <scope>NUCLEOTIDE SEQUENCE [LARGE SCALE GENOMIC DNA]</scope>
    <source>
        <strain evidence="2">32O-Y</strain>
    </source>
</reference>
<proteinExistence type="predicted"/>
<dbReference type="KEGG" id="pnp:IJ22_18990"/>
<organism evidence="1 2">
    <name type="scientific">Paenibacillus naphthalenovorans</name>
    <dbReference type="NCBI Taxonomy" id="162209"/>
    <lineage>
        <taxon>Bacteria</taxon>
        <taxon>Bacillati</taxon>
        <taxon>Bacillota</taxon>
        <taxon>Bacilli</taxon>
        <taxon>Bacillales</taxon>
        <taxon>Paenibacillaceae</taxon>
        <taxon>Paenibacillus</taxon>
    </lineage>
</organism>
<keyword evidence="2" id="KW-1185">Reference proteome</keyword>